<dbReference type="GO" id="GO:0031267">
    <property type="term" value="F:small GTPase binding"/>
    <property type="evidence" value="ECO:0007669"/>
    <property type="project" value="InterPro"/>
</dbReference>
<evidence type="ECO:0000256" key="4">
    <source>
        <dbReference type="ARBA" id="ARBA00022448"/>
    </source>
</evidence>
<dbReference type="CDD" id="cd03567">
    <property type="entry name" value="VHS_GGA_metazoan"/>
    <property type="match status" value="1"/>
</dbReference>
<evidence type="ECO:0000256" key="2">
    <source>
        <dbReference type="ARBA" id="ARBA00004412"/>
    </source>
</evidence>
<dbReference type="PROSITE" id="PS50909">
    <property type="entry name" value="GAT"/>
    <property type="match status" value="1"/>
</dbReference>
<dbReference type="InterPro" id="IPR002014">
    <property type="entry name" value="VHS_dom"/>
</dbReference>
<organism evidence="12 13">
    <name type="scientific">Eptatretus burgeri</name>
    <name type="common">Inshore hagfish</name>
    <dbReference type="NCBI Taxonomy" id="7764"/>
    <lineage>
        <taxon>Eukaryota</taxon>
        <taxon>Metazoa</taxon>
        <taxon>Chordata</taxon>
        <taxon>Craniata</taxon>
        <taxon>Vertebrata</taxon>
        <taxon>Cyclostomata</taxon>
        <taxon>Myxini</taxon>
        <taxon>Myxiniformes</taxon>
        <taxon>Myxinidae</taxon>
        <taxon>Eptatretinae</taxon>
        <taxon>Eptatretus</taxon>
    </lineage>
</organism>
<dbReference type="PANTHER" id="PTHR45905:SF4">
    <property type="entry name" value="ADP-RIBOSYLATION FACTOR-BINDING PROTEIN GGA1"/>
    <property type="match status" value="1"/>
</dbReference>
<proteinExistence type="inferred from homology"/>
<evidence type="ECO:0000256" key="8">
    <source>
        <dbReference type="SAM" id="MobiDB-lite"/>
    </source>
</evidence>
<dbReference type="InterPro" id="IPR013041">
    <property type="entry name" value="Clathrin_app_Ig-like_sf"/>
</dbReference>
<feature type="domain" description="VHS" evidence="9">
    <location>
        <begin position="19"/>
        <end position="149"/>
    </location>
</feature>
<dbReference type="InterPro" id="IPR027422">
    <property type="entry name" value="GGA1-3"/>
</dbReference>
<sequence>MAVAGGSETKGLELSLNKATNPLNNAEEWEEIQRFCSEVNKELEGPQYATRLLSHKIQSPQEWEAMQGLTVLEVCMRNCGARFHAEVGKYRFLNELIKVLSPKYLGARSTAKVKNKIVELMYSWTVGIANETKIQDAYKMLKRQGVIQQDPKLPDDNQGYFLPPPPPPRPSNPLFEDEEKSKLLSRLLKSGHPDDLDAANRLIKTMVKEDQTRMEKITKRIGALKSVEECTHTLSEMVARHRHVKATTEEFDSMKEVYKKCERLRPTLFKLASDTDDNDDALADILRANDGLTSVMEFYKSTVEGQTINGDVQQSVSGGGASLLDLEGLEVSSSVPIPSAIQLDTELMGLGLNDPLVGSPVTEVFGSLENSAAQMSPATESEPSRVQIGGLAELEQIGRNMLQKSIPACTSPVTWSSPPIKLTLRELQSKGESHSPSHSTTLVSTPAMASPGKAIADISLANVFVPLESIKPSSSLPVTAYDGHGLRVLLHFAREPPLGRSDVLVVVLSLLSTAPLPVQRLLFQAAV</sequence>
<keyword evidence="4" id="KW-0813">Transport</keyword>
<dbReference type="InterPro" id="IPR004152">
    <property type="entry name" value="GAT_dom"/>
</dbReference>
<dbReference type="Pfam" id="PF00790">
    <property type="entry name" value="VHS"/>
    <property type="match status" value="1"/>
</dbReference>
<feature type="domain" description="GAE" evidence="10">
    <location>
        <begin position="473"/>
        <end position="527"/>
    </location>
</feature>
<accession>A0A8C4NIH9</accession>
<evidence type="ECO:0000259" key="9">
    <source>
        <dbReference type="PROSITE" id="PS50179"/>
    </source>
</evidence>
<dbReference type="OMA" id="PDNYEPN"/>
<dbReference type="SMART" id="SM00288">
    <property type="entry name" value="VHS"/>
    <property type="match status" value="1"/>
</dbReference>
<dbReference type="Gene3D" id="1.20.58.160">
    <property type="match status" value="1"/>
</dbReference>
<reference evidence="12" key="1">
    <citation type="submission" date="2025-08" db="UniProtKB">
        <authorList>
            <consortium name="Ensembl"/>
        </authorList>
    </citation>
    <scope>IDENTIFICATION</scope>
</reference>
<comment type="subcellular location">
    <subcellularLocation>
        <location evidence="2">Early endosome</location>
    </subcellularLocation>
    <subcellularLocation>
        <location evidence="1">Golgi apparatus</location>
        <location evidence="1">trans-Golgi network membrane</location>
        <topology evidence="1">Peripheral membrane protein</topology>
    </subcellularLocation>
</comment>
<dbReference type="GO" id="GO:0005769">
    <property type="term" value="C:early endosome"/>
    <property type="evidence" value="ECO:0007669"/>
    <property type="project" value="UniProtKB-SubCell"/>
</dbReference>
<dbReference type="Proteomes" id="UP000694388">
    <property type="component" value="Unplaced"/>
</dbReference>
<evidence type="ECO:0000259" key="11">
    <source>
        <dbReference type="PROSITE" id="PS50909"/>
    </source>
</evidence>
<dbReference type="InterPro" id="IPR038425">
    <property type="entry name" value="GAT_sf"/>
</dbReference>
<evidence type="ECO:0000256" key="6">
    <source>
        <dbReference type="ARBA" id="ARBA00022927"/>
    </source>
</evidence>
<dbReference type="Gene3D" id="1.20.5.170">
    <property type="match status" value="1"/>
</dbReference>
<dbReference type="Pfam" id="PF18308">
    <property type="entry name" value="GGA_N-GAT"/>
    <property type="match status" value="1"/>
</dbReference>
<dbReference type="AlphaFoldDB" id="A0A8C4NIH9"/>
<dbReference type="GO" id="GO:0043130">
    <property type="term" value="F:ubiquitin binding"/>
    <property type="evidence" value="ECO:0007669"/>
    <property type="project" value="InterPro"/>
</dbReference>
<comment type="similarity">
    <text evidence="3">Belongs to the GGA protein family.</text>
</comment>
<feature type="domain" description="GAT" evidence="11">
    <location>
        <begin position="177"/>
        <end position="304"/>
    </location>
</feature>
<feature type="region of interest" description="Disordered" evidence="8">
    <location>
        <begin position="152"/>
        <end position="176"/>
    </location>
</feature>
<dbReference type="PROSITE" id="PS50179">
    <property type="entry name" value="VHS"/>
    <property type="match status" value="1"/>
</dbReference>
<evidence type="ECO:0000256" key="7">
    <source>
        <dbReference type="ARBA" id="ARBA00023136"/>
    </source>
</evidence>
<reference evidence="12" key="2">
    <citation type="submission" date="2025-09" db="UniProtKB">
        <authorList>
            <consortium name="Ensembl"/>
        </authorList>
    </citation>
    <scope>IDENTIFICATION</scope>
</reference>
<dbReference type="SUPFAM" id="SSF49348">
    <property type="entry name" value="Clathrin adaptor appendage domain"/>
    <property type="match status" value="1"/>
</dbReference>
<feature type="compositionally biased region" description="Pro residues" evidence="8">
    <location>
        <begin position="162"/>
        <end position="171"/>
    </location>
</feature>
<dbReference type="GO" id="GO:0005802">
    <property type="term" value="C:trans-Golgi network"/>
    <property type="evidence" value="ECO:0007669"/>
    <property type="project" value="InterPro"/>
</dbReference>
<evidence type="ECO:0008006" key="14">
    <source>
        <dbReference type="Google" id="ProtNLM"/>
    </source>
</evidence>
<dbReference type="Ensembl" id="ENSEBUT00000006886.1">
    <property type="protein sequence ID" value="ENSEBUP00000006430.1"/>
    <property type="gene ID" value="ENSEBUG00000004198.1"/>
</dbReference>
<dbReference type="GO" id="GO:0035091">
    <property type="term" value="F:phosphatidylinositol binding"/>
    <property type="evidence" value="ECO:0007669"/>
    <property type="project" value="InterPro"/>
</dbReference>
<evidence type="ECO:0000256" key="5">
    <source>
        <dbReference type="ARBA" id="ARBA00022843"/>
    </source>
</evidence>
<evidence type="ECO:0000256" key="1">
    <source>
        <dbReference type="ARBA" id="ARBA00004150"/>
    </source>
</evidence>
<dbReference type="Pfam" id="PF03127">
    <property type="entry name" value="GAT"/>
    <property type="match status" value="1"/>
</dbReference>
<dbReference type="GO" id="GO:0034394">
    <property type="term" value="P:protein localization to cell surface"/>
    <property type="evidence" value="ECO:0007669"/>
    <property type="project" value="TreeGrafter"/>
</dbReference>
<dbReference type="InterPro" id="IPR041198">
    <property type="entry name" value="GGA_N-GAT"/>
</dbReference>
<dbReference type="SUPFAM" id="SSF89009">
    <property type="entry name" value="GAT-like domain"/>
    <property type="match status" value="1"/>
</dbReference>
<dbReference type="Gene3D" id="2.60.40.1230">
    <property type="match status" value="1"/>
</dbReference>
<dbReference type="PANTHER" id="PTHR45905">
    <property type="entry name" value="GOLGI-LOCALIZED, GAMMA-ADAPTIN EAR CONTAINING, ARF BINDING PROTEIN"/>
    <property type="match status" value="1"/>
</dbReference>
<dbReference type="GO" id="GO:0006886">
    <property type="term" value="P:intracellular protein transport"/>
    <property type="evidence" value="ECO:0007669"/>
    <property type="project" value="InterPro"/>
</dbReference>
<keyword evidence="13" id="KW-1185">Reference proteome</keyword>
<dbReference type="InterPro" id="IPR008942">
    <property type="entry name" value="ENTH_VHS"/>
</dbReference>
<evidence type="ECO:0000259" key="10">
    <source>
        <dbReference type="PROSITE" id="PS50180"/>
    </source>
</evidence>
<evidence type="ECO:0000256" key="3">
    <source>
        <dbReference type="ARBA" id="ARBA00008099"/>
    </source>
</evidence>
<dbReference type="PROSITE" id="PS50180">
    <property type="entry name" value="GAE"/>
    <property type="match status" value="1"/>
</dbReference>
<protein>
    <recommendedName>
        <fullName evidence="14">ADP-ribosylation factor-binding protein GGA1</fullName>
    </recommendedName>
</protein>
<keyword evidence="7" id="KW-0472">Membrane</keyword>
<name>A0A8C4NIH9_EPTBU</name>
<keyword evidence="5" id="KW-0832">Ubl conjugation</keyword>
<keyword evidence="6" id="KW-0653">Protein transport</keyword>
<evidence type="ECO:0000313" key="13">
    <source>
        <dbReference type="Proteomes" id="UP000694388"/>
    </source>
</evidence>
<dbReference type="GO" id="GO:0006893">
    <property type="term" value="P:Golgi to plasma membrane transport"/>
    <property type="evidence" value="ECO:0007669"/>
    <property type="project" value="TreeGrafter"/>
</dbReference>
<dbReference type="InterPro" id="IPR008153">
    <property type="entry name" value="GAE_dom"/>
</dbReference>
<dbReference type="FunFam" id="1.20.5.170:FF:000023">
    <property type="entry name" value="ADP-ribosylation factor-binding protein GGA3 isoform X1"/>
    <property type="match status" value="1"/>
</dbReference>
<dbReference type="GeneTree" id="ENSGT00940000156448"/>
<dbReference type="Gene3D" id="1.25.40.90">
    <property type="match status" value="1"/>
</dbReference>
<evidence type="ECO:0000313" key="12">
    <source>
        <dbReference type="Ensembl" id="ENSEBUP00000006430.1"/>
    </source>
</evidence>
<dbReference type="SUPFAM" id="SSF48464">
    <property type="entry name" value="ENTH/VHS domain"/>
    <property type="match status" value="1"/>
</dbReference>